<dbReference type="Pfam" id="PF12831">
    <property type="entry name" value="FAD_oxidored"/>
    <property type="match status" value="1"/>
</dbReference>
<dbReference type="EMBL" id="JBHTGL010000008">
    <property type="protein sequence ID" value="MFD0622626.1"/>
    <property type="molecule type" value="Genomic_DNA"/>
</dbReference>
<keyword evidence="8" id="KW-1185">Reference proteome</keyword>
<comment type="caution">
    <text evidence="7">The sequence shown here is derived from an EMBL/GenBank/DDBJ whole genome shotgun (WGS) entry which is preliminary data.</text>
</comment>
<organism evidence="7 8">
    <name type="scientific">Streptomyces sanglieri</name>
    <dbReference type="NCBI Taxonomy" id="193460"/>
    <lineage>
        <taxon>Bacteria</taxon>
        <taxon>Bacillati</taxon>
        <taxon>Actinomycetota</taxon>
        <taxon>Actinomycetes</taxon>
        <taxon>Kitasatosporales</taxon>
        <taxon>Streptomycetaceae</taxon>
        <taxon>Streptomyces</taxon>
    </lineage>
</organism>
<feature type="compositionally biased region" description="Low complexity" evidence="6">
    <location>
        <begin position="639"/>
        <end position="658"/>
    </location>
</feature>
<feature type="region of interest" description="Disordered" evidence="6">
    <location>
        <begin position="577"/>
        <end position="732"/>
    </location>
</feature>
<gene>
    <name evidence="7" type="ORF">ACFQ2K_07085</name>
</gene>
<evidence type="ECO:0000256" key="3">
    <source>
        <dbReference type="ARBA" id="ARBA00023002"/>
    </source>
</evidence>
<dbReference type="SUPFAM" id="SSF51905">
    <property type="entry name" value="FAD/NAD(P)-binding domain"/>
    <property type="match status" value="1"/>
</dbReference>
<dbReference type="InterPro" id="IPR039650">
    <property type="entry name" value="HdrA-like"/>
</dbReference>
<keyword evidence="1" id="KW-0004">4Fe-4S</keyword>
<name>A0ABW2WPS5_9ACTN</name>
<keyword evidence="2" id="KW-0479">Metal-binding</keyword>
<accession>A0ABW2WPS5</accession>
<evidence type="ECO:0000313" key="8">
    <source>
        <dbReference type="Proteomes" id="UP001596915"/>
    </source>
</evidence>
<dbReference type="Gene3D" id="3.50.50.60">
    <property type="entry name" value="FAD/NAD(P)-binding domain"/>
    <property type="match status" value="1"/>
</dbReference>
<dbReference type="InterPro" id="IPR036188">
    <property type="entry name" value="FAD/NAD-bd_sf"/>
</dbReference>
<keyword evidence="4" id="KW-0408">Iron</keyword>
<keyword evidence="5" id="KW-0411">Iron-sulfur</keyword>
<dbReference type="PANTHER" id="PTHR43498">
    <property type="entry name" value="FERREDOXIN:COB-COM HETERODISULFIDE REDUCTASE SUBUNIT A"/>
    <property type="match status" value="1"/>
</dbReference>
<proteinExistence type="predicted"/>
<evidence type="ECO:0000256" key="5">
    <source>
        <dbReference type="ARBA" id="ARBA00023014"/>
    </source>
</evidence>
<evidence type="ECO:0000313" key="7">
    <source>
        <dbReference type="EMBL" id="MFD0622626.1"/>
    </source>
</evidence>
<reference evidence="8" key="1">
    <citation type="journal article" date="2019" name="Int. J. Syst. Evol. Microbiol.">
        <title>The Global Catalogue of Microorganisms (GCM) 10K type strain sequencing project: providing services to taxonomists for standard genome sequencing and annotation.</title>
        <authorList>
            <consortium name="The Broad Institute Genomics Platform"/>
            <consortium name="The Broad Institute Genome Sequencing Center for Infectious Disease"/>
            <person name="Wu L."/>
            <person name="Ma J."/>
        </authorList>
    </citation>
    <scope>NUCLEOTIDE SEQUENCE [LARGE SCALE GENOMIC DNA]</scope>
    <source>
        <strain evidence="8">JCM 12607</strain>
    </source>
</reference>
<dbReference type="Proteomes" id="UP001596915">
    <property type="component" value="Unassembled WGS sequence"/>
</dbReference>
<evidence type="ECO:0000256" key="6">
    <source>
        <dbReference type="SAM" id="MobiDB-lite"/>
    </source>
</evidence>
<sequence length="795" mass="86618">MREEEVHYDIAVIGGGLAGTCAAIAAARLGRRVALVNNRPVLGGNASSEVRVWVCGATAHGVHRWARETGIMGELYTENQFRNPEGNPYYWDQVVLDAVRAEPNIDLYLNTDVREVEASGPDDAREVHYCTGWMMGSERRITFHARQFLDCTGDGLLGHLAGARYRIGREARAEFGEPWAPEAEDKALLGSTILFHTKDTGRPVKFVPPASARDLTTTPILRNRVLRTGDNGCDYWWIEWGGELDTVHDNERIRDELQSVIMGIWDHIKNSGEFPDAENLTLEWVGSLPGKREYRRFLGDHMLTQQDILEQRQFADRVAFGGWSVDLHPVQGMYADEPGARQRYADGIFHIPLRSLYSANVTNLLFAGRNISATHIAFGATRVMATCATLGEAAGTAAALCVAEGLTPRELAAKRPELVRRTLLRQDASVIGLYDDDPENLARTARVSASSHLSRLAAEPTQTAPGEPYPLTRDLALLLPVDPALDTVDLLVHGVPGEPASELTVELWSTGRPENAVPVDHLLTTTVTVPADGPHWVTARLGHRPDAPENVVLIVRACPGAALVLVPERTDGVLALRSRAEGRGRRPRHSGGGRPAGPGMAGPRPAPPDLRLPRRPGHRCIPAGAGRRRIPARLRRPADVVVRAAARPGPGRAMAEPGLGRGTAAHRDTPGVRRRHRRVPQQPAPSPHPVRGHAGTGPRLSHPEPRARRHLEHGADGGGQPPPPPCAPAERCGRRAPAHRCAAARGGCDARRAARARDRVQGVRSIAAWRRGPVKVVRPSPGPFAMRFRGRRVPD</sequence>
<evidence type="ECO:0000256" key="4">
    <source>
        <dbReference type="ARBA" id="ARBA00023004"/>
    </source>
</evidence>
<dbReference type="PANTHER" id="PTHR43498:SF1">
    <property type="entry name" value="COB--COM HETERODISULFIDE REDUCTASE IRON-SULFUR SUBUNIT A"/>
    <property type="match status" value="1"/>
</dbReference>
<protein>
    <submittedName>
        <fullName evidence="7">FAD-dependent oxidoreductase</fullName>
    </submittedName>
</protein>
<feature type="compositionally biased region" description="Basic residues" evidence="6">
    <location>
        <begin position="626"/>
        <end position="635"/>
    </location>
</feature>
<evidence type="ECO:0000256" key="1">
    <source>
        <dbReference type="ARBA" id="ARBA00022485"/>
    </source>
</evidence>
<keyword evidence="3" id="KW-0560">Oxidoreductase</keyword>
<evidence type="ECO:0000256" key="2">
    <source>
        <dbReference type="ARBA" id="ARBA00022723"/>
    </source>
</evidence>